<comment type="similarity">
    <text evidence="2">Belongs to the bacterial solute-binding protein 2 family.</text>
</comment>
<dbReference type="InterPro" id="IPR050555">
    <property type="entry name" value="Bact_Solute-Bind_Prot2"/>
</dbReference>
<feature type="domain" description="Periplasmic binding protein" evidence="4">
    <location>
        <begin position="136"/>
        <end position="381"/>
    </location>
</feature>
<evidence type="ECO:0000259" key="4">
    <source>
        <dbReference type="Pfam" id="PF13407"/>
    </source>
</evidence>
<keyword evidence="6" id="KW-1185">Reference proteome</keyword>
<dbReference type="AlphaFoldDB" id="A0A7W6H828"/>
<dbReference type="Proteomes" id="UP000542776">
    <property type="component" value="Unassembled WGS sequence"/>
</dbReference>
<evidence type="ECO:0000256" key="3">
    <source>
        <dbReference type="SAM" id="MobiDB-lite"/>
    </source>
</evidence>
<dbReference type="PANTHER" id="PTHR30036">
    <property type="entry name" value="D-XYLOSE-BINDING PERIPLASMIC PROTEIN"/>
    <property type="match status" value="1"/>
</dbReference>
<dbReference type="GO" id="GO:0030288">
    <property type="term" value="C:outer membrane-bounded periplasmic space"/>
    <property type="evidence" value="ECO:0007669"/>
    <property type="project" value="TreeGrafter"/>
</dbReference>
<sequence>MTSFFFTGSFTPSRTQPTWEFEGAGGRLPHQQHQTSSLPEQGREDAPDCTCTVSNRVFGIGTHRGAVGRTAMRRTLMNLGLGLLLATTAVVSSASAQEVNLMNGVTPRPGDDQMVAADAFKKDGPWKIGMSHFGVNANTWTVQMSHEAESAAKKDSRVGQFILLDANLSQSKQIADIEDLIAQKVDAIIVTPVTPTSADAGIAKAVAAGIPVIVHTGLTETDKYTVDIQGGGQHFGKVMGDFLVKKLGGKGNIWVLRGYPAHPEDINRYAGLLEALKGTDIKIVAEDAGKWQYDTGKQVCEAFYLNDPQVDGIWSSGADMSRACMDVFTQYGTPIPPITGEGNNGFFGQWIESGIDSIAPEYGPEQGAAGVRAAVALLEGKPLHKRYVYEPEGWGIDKAKAAYRKDLSANAWFPSSLTEEELKSYYGNP</sequence>
<accession>A0A7W6H828</accession>
<proteinExistence type="inferred from homology"/>
<dbReference type="Pfam" id="PF13407">
    <property type="entry name" value="Peripla_BP_4"/>
    <property type="match status" value="1"/>
</dbReference>
<protein>
    <submittedName>
        <fullName evidence="5">Ribose transport system substrate-binding protein</fullName>
    </submittedName>
</protein>
<organism evidence="5 6">
    <name type="scientific">Aureimonas pseudogalii</name>
    <dbReference type="NCBI Taxonomy" id="1744844"/>
    <lineage>
        <taxon>Bacteria</taxon>
        <taxon>Pseudomonadati</taxon>
        <taxon>Pseudomonadota</taxon>
        <taxon>Alphaproteobacteria</taxon>
        <taxon>Hyphomicrobiales</taxon>
        <taxon>Aurantimonadaceae</taxon>
        <taxon>Aureimonas</taxon>
    </lineage>
</organism>
<dbReference type="EMBL" id="JACIEK010000018">
    <property type="protein sequence ID" value="MBB4000323.1"/>
    <property type="molecule type" value="Genomic_DNA"/>
</dbReference>
<dbReference type="InterPro" id="IPR025997">
    <property type="entry name" value="SBP_2_dom"/>
</dbReference>
<dbReference type="Gene3D" id="3.40.50.2300">
    <property type="match status" value="2"/>
</dbReference>
<name>A0A7W6H828_9HYPH</name>
<evidence type="ECO:0000313" key="6">
    <source>
        <dbReference type="Proteomes" id="UP000542776"/>
    </source>
</evidence>
<dbReference type="InterPro" id="IPR028082">
    <property type="entry name" value="Peripla_BP_I"/>
</dbReference>
<reference evidence="5 6" key="1">
    <citation type="submission" date="2020-08" db="EMBL/GenBank/DDBJ databases">
        <title>Genomic Encyclopedia of Type Strains, Phase IV (KMG-IV): sequencing the most valuable type-strain genomes for metagenomic binning, comparative biology and taxonomic classification.</title>
        <authorList>
            <person name="Goeker M."/>
        </authorList>
    </citation>
    <scope>NUCLEOTIDE SEQUENCE [LARGE SCALE GENOMIC DNA]</scope>
    <source>
        <strain evidence="5 6">DSM 102238</strain>
    </source>
</reference>
<evidence type="ECO:0000313" key="5">
    <source>
        <dbReference type="EMBL" id="MBB4000323.1"/>
    </source>
</evidence>
<evidence type="ECO:0000256" key="2">
    <source>
        <dbReference type="ARBA" id="ARBA00007639"/>
    </source>
</evidence>
<dbReference type="GO" id="GO:0030246">
    <property type="term" value="F:carbohydrate binding"/>
    <property type="evidence" value="ECO:0007669"/>
    <property type="project" value="TreeGrafter"/>
</dbReference>
<dbReference type="RefSeq" id="WP_246393479.1">
    <property type="nucleotide sequence ID" value="NZ_JACIEK010000018.1"/>
</dbReference>
<feature type="region of interest" description="Disordered" evidence="3">
    <location>
        <begin position="15"/>
        <end position="47"/>
    </location>
</feature>
<dbReference type="SUPFAM" id="SSF53822">
    <property type="entry name" value="Periplasmic binding protein-like I"/>
    <property type="match status" value="1"/>
</dbReference>
<comment type="caution">
    <text evidence="5">The sequence shown here is derived from an EMBL/GenBank/DDBJ whole genome shotgun (WGS) entry which is preliminary data.</text>
</comment>
<comment type="subcellular location">
    <subcellularLocation>
        <location evidence="1">Periplasm</location>
    </subcellularLocation>
</comment>
<evidence type="ECO:0000256" key="1">
    <source>
        <dbReference type="ARBA" id="ARBA00004418"/>
    </source>
</evidence>
<gene>
    <name evidence="5" type="ORF">GGR04_004200</name>
</gene>